<dbReference type="SUPFAM" id="SSF56672">
    <property type="entry name" value="DNA/RNA polymerases"/>
    <property type="match status" value="1"/>
</dbReference>
<reference evidence="1 2" key="1">
    <citation type="submission" date="2017-03" db="EMBL/GenBank/DDBJ databases">
        <title>Isolation and genomic, phenotypic and morphological characterization of the first Podoviridae lytic bacteriophages (phi)A38 and (phi)A41 infecting Pectobacterium wasabiae.</title>
        <authorList>
            <person name="Czajkowski R."/>
            <person name="Smolarska A."/>
            <person name="Rabalski L."/>
            <person name="Narajczyk M."/>
        </authorList>
    </citation>
    <scope>NUCLEOTIDE SEQUENCE [LARGE SCALE GENOMIC DNA]</scope>
</reference>
<name>A0A678QSV4_9CAUD</name>
<dbReference type="InterPro" id="IPR043502">
    <property type="entry name" value="DNA/RNA_pol_sf"/>
</dbReference>
<sequence length="328" mass="37864">MEHKWLPPKELQLINERQFNRRHIDGYIRKELFEGEENLLPEVAQGVELLKQWMAEQYYDSKAVRLHHLAQLDLEKLVTEIFVGVVYFQAETPLVNAIGQLASRIGFDDKRDSVQTIAEVLAVLAETDVFDLIKRHRNSPIQIQSNITFSEELGNFIAYSCYLPPLVCEPQKLVNNRSTAYYTHQNDSLILGGGFNHHDGNICLDVLNSRNSVPLSLDVEFLCTVEEEPTHDLDSIESDEDLSDWQVADMIRKQKDNWAAYKEQSYYFYSLMVNQGNRFYLSNKVDKRGRMYSQGYHINCQGTSFKKASINLADTEVVTGVPEEFKRK</sequence>
<gene>
    <name evidence="1" type="ORF">B4963_0060</name>
</gene>
<dbReference type="Proteomes" id="UP000430332">
    <property type="component" value="Segment"/>
</dbReference>
<evidence type="ECO:0000313" key="2">
    <source>
        <dbReference type="Proteomes" id="UP000430332"/>
    </source>
</evidence>
<organism evidence="1 2">
    <name type="scientific">Pectobacterium phage phiA41</name>
    <dbReference type="NCBI Taxonomy" id="1965354"/>
    <lineage>
        <taxon>Viruses</taxon>
        <taxon>Duplodnaviria</taxon>
        <taxon>Heunggongvirae</taxon>
        <taxon>Uroviricota</taxon>
        <taxon>Caudoviricetes</taxon>
        <taxon>Schitoviridae</taxon>
        <taxon>Cbunavirus</taxon>
        <taxon>Cbunavirus A41</taxon>
    </lineage>
</organism>
<protein>
    <submittedName>
        <fullName evidence="1">Uncharacterized protein</fullName>
    </submittedName>
</protein>
<proteinExistence type="predicted"/>
<keyword evidence="2" id="KW-1185">Reference proteome</keyword>
<accession>A0A678QSV4</accession>
<dbReference type="EMBL" id="KY769270">
    <property type="protein sequence ID" value="ARB10996.1"/>
    <property type="molecule type" value="Genomic_DNA"/>
</dbReference>
<evidence type="ECO:0000313" key="1">
    <source>
        <dbReference type="EMBL" id="ARB10996.1"/>
    </source>
</evidence>